<accession>A0A4P9ZBW5</accession>
<dbReference type="PANTHER" id="PTHR12303:SF11">
    <property type="entry name" value="AER338CP"/>
    <property type="match status" value="1"/>
</dbReference>
<dbReference type="SMART" id="SM01296">
    <property type="entry name" value="N2227"/>
    <property type="match status" value="1"/>
</dbReference>
<dbReference type="Proteomes" id="UP000268321">
    <property type="component" value="Unassembled WGS sequence"/>
</dbReference>
<dbReference type="OrthoDB" id="978at2759"/>
<dbReference type="AlphaFoldDB" id="A0A4P9ZBW5"/>
<keyword evidence="2" id="KW-1185">Reference proteome</keyword>
<organism evidence="1 2">
    <name type="scientific">Metschnikowia bicuspidata</name>
    <dbReference type="NCBI Taxonomy" id="27322"/>
    <lineage>
        <taxon>Eukaryota</taxon>
        <taxon>Fungi</taxon>
        <taxon>Dikarya</taxon>
        <taxon>Ascomycota</taxon>
        <taxon>Saccharomycotina</taxon>
        <taxon>Pichiomycetes</taxon>
        <taxon>Metschnikowiaceae</taxon>
        <taxon>Metschnikowia</taxon>
    </lineage>
</organism>
<dbReference type="EMBL" id="ML004473">
    <property type="protein sequence ID" value="RKP29842.1"/>
    <property type="molecule type" value="Genomic_DNA"/>
</dbReference>
<evidence type="ECO:0000313" key="2">
    <source>
        <dbReference type="Proteomes" id="UP000268321"/>
    </source>
</evidence>
<dbReference type="PANTHER" id="PTHR12303">
    <property type="entry name" value="CARNOSINE N-METHYLTRANSFERASE"/>
    <property type="match status" value="1"/>
</dbReference>
<evidence type="ECO:0000313" key="1">
    <source>
        <dbReference type="EMBL" id="RKP29842.1"/>
    </source>
</evidence>
<dbReference type="GO" id="GO:0008757">
    <property type="term" value="F:S-adenosylmethionine-dependent methyltransferase activity"/>
    <property type="evidence" value="ECO:0007669"/>
    <property type="project" value="InterPro"/>
</dbReference>
<reference evidence="2" key="1">
    <citation type="journal article" date="2018" name="Nat. Microbiol.">
        <title>Leveraging single-cell genomics to expand the fungal tree of life.</title>
        <authorList>
            <person name="Ahrendt S.R."/>
            <person name="Quandt C.A."/>
            <person name="Ciobanu D."/>
            <person name="Clum A."/>
            <person name="Salamov A."/>
            <person name="Andreopoulos B."/>
            <person name="Cheng J.F."/>
            <person name="Woyke T."/>
            <person name="Pelin A."/>
            <person name="Henrissat B."/>
            <person name="Reynolds N.K."/>
            <person name="Benny G.L."/>
            <person name="Smith M.E."/>
            <person name="James T.Y."/>
            <person name="Grigoriev I.V."/>
        </authorList>
    </citation>
    <scope>NUCLEOTIDE SEQUENCE [LARGE SCALE GENOMIC DNA]</scope>
    <source>
        <strain evidence="2">Baker2002</strain>
    </source>
</reference>
<dbReference type="InterPro" id="IPR012901">
    <property type="entry name" value="CARME"/>
</dbReference>
<gene>
    <name evidence="1" type="ORF">METBISCDRAFT_31386</name>
</gene>
<dbReference type="Pfam" id="PF07942">
    <property type="entry name" value="CARME"/>
    <property type="match status" value="1"/>
</dbReference>
<protein>
    <submittedName>
        <fullName evidence="1">Uncharacterized protein</fullName>
    </submittedName>
</protein>
<sequence length="270" mass="30718">MVSHSASFQRMLRNIRAISLQNYAENSQTTNNRCRSLFRLMYRRHKQLCNEVGYSQKLKRIDTCISKNQMLFTAIAEAAKRHYGIPTPDSEETAPLVEYVTKQLDALIPPEEAHIKCIVVPGSGLGRVNNEIAVHSRYGAVHAVEFSGLMHCCNHEKKSHCILHIITTYNFMTTDAQFREVQFSANIAKPKNVHLHLDDFCKFKIANTRNFKNVVVTYGSAPQAELNGEETSFLRKKLEWKDLNAINTLESPDFAKITEVLPYTTGKQSL</sequence>
<proteinExistence type="predicted"/>
<name>A0A4P9ZBW5_9ASCO</name>